<sequence>MTPLVNPATQTERLYSESLIRTRNGPEQMIGLWKRRFPVIAYGIRLKMDTVKTVIVATTVLHNIARC</sequence>
<dbReference type="Pfam" id="PF13359">
    <property type="entry name" value="DDE_Tnp_4"/>
    <property type="match status" value="1"/>
</dbReference>
<dbReference type="InterPro" id="IPR027806">
    <property type="entry name" value="HARBI1_dom"/>
</dbReference>
<keyword evidence="2" id="KW-0479">Metal-binding</keyword>
<evidence type="ECO:0000256" key="1">
    <source>
        <dbReference type="ARBA" id="ARBA00001968"/>
    </source>
</evidence>
<keyword evidence="5" id="KW-1185">Reference proteome</keyword>
<evidence type="ECO:0000259" key="3">
    <source>
        <dbReference type="Pfam" id="PF13359"/>
    </source>
</evidence>
<evidence type="ECO:0000313" key="4">
    <source>
        <dbReference type="EMBL" id="VEN51241.1"/>
    </source>
</evidence>
<dbReference type="Proteomes" id="UP000410492">
    <property type="component" value="Unassembled WGS sequence"/>
</dbReference>
<organism evidence="4 5">
    <name type="scientific">Callosobruchus maculatus</name>
    <name type="common">Southern cowpea weevil</name>
    <name type="synonym">Pulse bruchid</name>
    <dbReference type="NCBI Taxonomy" id="64391"/>
    <lineage>
        <taxon>Eukaryota</taxon>
        <taxon>Metazoa</taxon>
        <taxon>Ecdysozoa</taxon>
        <taxon>Arthropoda</taxon>
        <taxon>Hexapoda</taxon>
        <taxon>Insecta</taxon>
        <taxon>Pterygota</taxon>
        <taxon>Neoptera</taxon>
        <taxon>Endopterygota</taxon>
        <taxon>Coleoptera</taxon>
        <taxon>Polyphaga</taxon>
        <taxon>Cucujiformia</taxon>
        <taxon>Chrysomeloidea</taxon>
        <taxon>Chrysomelidae</taxon>
        <taxon>Bruchinae</taxon>
        <taxon>Bruchini</taxon>
        <taxon>Callosobruchus</taxon>
    </lineage>
</organism>
<reference evidence="4 5" key="1">
    <citation type="submission" date="2019-01" db="EMBL/GenBank/DDBJ databases">
        <authorList>
            <person name="Sayadi A."/>
        </authorList>
    </citation>
    <scope>NUCLEOTIDE SEQUENCE [LARGE SCALE GENOMIC DNA]</scope>
</reference>
<evidence type="ECO:0000256" key="2">
    <source>
        <dbReference type="ARBA" id="ARBA00022723"/>
    </source>
</evidence>
<dbReference type="EMBL" id="CAACVG010008849">
    <property type="protein sequence ID" value="VEN51241.1"/>
    <property type="molecule type" value="Genomic_DNA"/>
</dbReference>
<evidence type="ECO:0000313" key="5">
    <source>
        <dbReference type="Proteomes" id="UP000410492"/>
    </source>
</evidence>
<comment type="cofactor">
    <cofactor evidence="1">
        <name>a divalent metal cation</name>
        <dbReference type="ChEBI" id="CHEBI:60240"/>
    </cofactor>
</comment>
<dbReference type="AlphaFoldDB" id="A0A653CTI6"/>
<gene>
    <name evidence="4" type="ORF">CALMAC_LOCUS11772</name>
</gene>
<name>A0A653CTI6_CALMS</name>
<feature type="domain" description="DDE Tnp4" evidence="3">
    <location>
        <begin position="7"/>
        <end position="63"/>
    </location>
</feature>
<accession>A0A653CTI6</accession>
<protein>
    <recommendedName>
        <fullName evidence="3">DDE Tnp4 domain-containing protein</fullName>
    </recommendedName>
</protein>
<feature type="non-terminal residue" evidence="4">
    <location>
        <position position="67"/>
    </location>
</feature>
<dbReference type="OrthoDB" id="6512700at2759"/>
<proteinExistence type="predicted"/>
<dbReference type="GO" id="GO:0046872">
    <property type="term" value="F:metal ion binding"/>
    <property type="evidence" value="ECO:0007669"/>
    <property type="project" value="UniProtKB-KW"/>
</dbReference>